<organism evidence="1">
    <name type="scientific">Arundo donax</name>
    <name type="common">Giant reed</name>
    <name type="synonym">Donax arundinaceus</name>
    <dbReference type="NCBI Taxonomy" id="35708"/>
    <lineage>
        <taxon>Eukaryota</taxon>
        <taxon>Viridiplantae</taxon>
        <taxon>Streptophyta</taxon>
        <taxon>Embryophyta</taxon>
        <taxon>Tracheophyta</taxon>
        <taxon>Spermatophyta</taxon>
        <taxon>Magnoliopsida</taxon>
        <taxon>Liliopsida</taxon>
        <taxon>Poales</taxon>
        <taxon>Poaceae</taxon>
        <taxon>PACMAD clade</taxon>
        <taxon>Arundinoideae</taxon>
        <taxon>Arundineae</taxon>
        <taxon>Arundo</taxon>
    </lineage>
</organism>
<proteinExistence type="predicted"/>
<name>A0A0A9AEM6_ARUDO</name>
<dbReference type="AlphaFoldDB" id="A0A0A9AEM6"/>
<protein>
    <submittedName>
        <fullName evidence="1">Uncharacterized protein</fullName>
    </submittedName>
</protein>
<evidence type="ECO:0000313" key="1">
    <source>
        <dbReference type="EMBL" id="JAD45547.1"/>
    </source>
</evidence>
<reference evidence="1" key="1">
    <citation type="submission" date="2014-09" db="EMBL/GenBank/DDBJ databases">
        <authorList>
            <person name="Magalhaes I.L.F."/>
            <person name="Oliveira U."/>
            <person name="Santos F.R."/>
            <person name="Vidigal T.H.D.A."/>
            <person name="Brescovit A.D."/>
            <person name="Santos A.J."/>
        </authorList>
    </citation>
    <scope>NUCLEOTIDE SEQUENCE</scope>
    <source>
        <tissue evidence="1">Shoot tissue taken approximately 20 cm above the soil surface</tissue>
    </source>
</reference>
<dbReference type="EMBL" id="GBRH01252348">
    <property type="protein sequence ID" value="JAD45547.1"/>
    <property type="molecule type" value="Transcribed_RNA"/>
</dbReference>
<sequence>MRRQPGKPRWKRRWASV</sequence>
<reference evidence="1" key="2">
    <citation type="journal article" date="2015" name="Data Brief">
        <title>Shoot transcriptome of the giant reed, Arundo donax.</title>
        <authorList>
            <person name="Barrero R.A."/>
            <person name="Guerrero F.D."/>
            <person name="Moolhuijzen P."/>
            <person name="Goolsby J.A."/>
            <person name="Tidwell J."/>
            <person name="Bellgard S.E."/>
            <person name="Bellgard M.I."/>
        </authorList>
    </citation>
    <scope>NUCLEOTIDE SEQUENCE</scope>
    <source>
        <tissue evidence="1">Shoot tissue taken approximately 20 cm above the soil surface</tissue>
    </source>
</reference>
<accession>A0A0A9AEM6</accession>